<proteinExistence type="predicted"/>
<comment type="caution">
    <text evidence="1">The sequence shown here is derived from an EMBL/GenBank/DDBJ whole genome shotgun (WGS) entry which is preliminary data.</text>
</comment>
<dbReference type="Proteomes" id="UP000195152">
    <property type="component" value="Unassembled WGS sequence"/>
</dbReference>
<name>A0A242WFC2_BACTU</name>
<gene>
    <name evidence="1" type="ORF">BK699_00150</name>
</gene>
<organism evidence="1 2">
    <name type="scientific">Bacillus thuringiensis serovar mexicanensis</name>
    <dbReference type="NCBI Taxonomy" id="180868"/>
    <lineage>
        <taxon>Bacteria</taxon>
        <taxon>Bacillati</taxon>
        <taxon>Bacillota</taxon>
        <taxon>Bacilli</taxon>
        <taxon>Bacillales</taxon>
        <taxon>Bacillaceae</taxon>
        <taxon>Bacillus</taxon>
        <taxon>Bacillus cereus group</taxon>
    </lineage>
</organism>
<sequence length="62" mass="7268">MNNDKKQLLESKFFWLVNGLNEMLEEANPNEDENATLDNVNIDHLLECVQLMHVVTNQLQNR</sequence>
<dbReference type="RefSeq" id="WP_001058097.1">
    <property type="nucleotide sequence ID" value="NZ_NFCF01000016.1"/>
</dbReference>
<dbReference type="EMBL" id="NFCF01000016">
    <property type="protein sequence ID" value="OTW55835.1"/>
    <property type="molecule type" value="Genomic_DNA"/>
</dbReference>
<evidence type="ECO:0000313" key="1">
    <source>
        <dbReference type="EMBL" id="OTW55835.1"/>
    </source>
</evidence>
<dbReference type="AlphaFoldDB" id="A0A242WFC2"/>
<protein>
    <submittedName>
        <fullName evidence="1">Uncharacterized protein</fullName>
    </submittedName>
</protein>
<accession>A0A242WFC2</accession>
<reference evidence="1 2" key="1">
    <citation type="submission" date="2016-10" db="EMBL/GenBank/DDBJ databases">
        <title>Comparative genomics of Bacillus thuringiensis reveals a path to pathogens against multiple invertebrate hosts.</title>
        <authorList>
            <person name="Zheng J."/>
            <person name="Gao Q."/>
            <person name="Liu H."/>
            <person name="Peng D."/>
            <person name="Ruan L."/>
            <person name="Sun M."/>
        </authorList>
    </citation>
    <scope>NUCLEOTIDE SEQUENCE [LARGE SCALE GENOMIC DNA]</scope>
    <source>
        <strain evidence="1">BGSC 4AC1</strain>
    </source>
</reference>
<evidence type="ECO:0000313" key="2">
    <source>
        <dbReference type="Proteomes" id="UP000195152"/>
    </source>
</evidence>